<evidence type="ECO:0000256" key="1">
    <source>
        <dbReference type="ARBA" id="ARBA00038473"/>
    </source>
</evidence>
<reference evidence="4 5" key="1">
    <citation type="journal article" date="2018" name="Nat. Ecol. Evol.">
        <title>Shark genomes provide insights into elasmobranch evolution and the origin of vertebrates.</title>
        <authorList>
            <person name="Hara Y"/>
            <person name="Yamaguchi K"/>
            <person name="Onimaru K"/>
            <person name="Kadota M"/>
            <person name="Koyanagi M"/>
            <person name="Keeley SD"/>
            <person name="Tatsumi K"/>
            <person name="Tanaka K"/>
            <person name="Motone F"/>
            <person name="Kageyama Y"/>
            <person name="Nozu R"/>
            <person name="Adachi N"/>
            <person name="Nishimura O"/>
            <person name="Nakagawa R"/>
            <person name="Tanegashima C"/>
            <person name="Kiyatake I"/>
            <person name="Matsumoto R"/>
            <person name="Murakumo K"/>
            <person name="Nishida K"/>
            <person name="Terakita A"/>
            <person name="Kuratani S"/>
            <person name="Sato K"/>
            <person name="Hyodo S Kuraku.S."/>
        </authorList>
    </citation>
    <scope>NUCLEOTIDE SEQUENCE [LARGE SCALE GENOMIC DNA]</scope>
</reference>
<keyword evidence="2" id="KW-0472">Membrane</keyword>
<dbReference type="InterPro" id="IPR051478">
    <property type="entry name" value="Beta-lactamase-like_AB/R"/>
</dbReference>
<feature type="domain" description="Beta-lactamase-related" evidence="3">
    <location>
        <begin position="99"/>
        <end position="445"/>
    </location>
</feature>
<sequence length="588" mass="67139">MQQFDILETHCLNLRIKDVVITMDLKWPHLGMAFFIVVSITMTCCFVWQYKLPKKGLNEFTLSKEPKPVQMCPRHPKPVPLVHPMPILKEALKKVDFVLRHQIHTRSLPSISAIVIYNDTVLWTGNFGKRNASDELSPPPNEYTAYRIASISKIFPAIMLYKLWQEGKIASLDDPLIKYVQNFTVKNPLGNSKDLESKYEADGLLFLERREATAKVSSVTLKRMASQLSGLPRRLRSTSLLWDGNTEMALNLLRDDLLIADPGTRCHYSNLAFSLLAHILANKVARSEYQRWITENILTKLGMEHTGFEFTHSVRSKLAVGVYSNGQPAQLYDLGWYRPSGQMYSTAADLAKLAMVLLGTVHRNLLEPDAIKMMLTPVFRCSEDYFASKTGTPWEIDELFGYDLIKKEGDLDGYSATFSLIPKLKLGFVILMSGSRPQEKDLTMRVYEHLIPAMESAFRQSKRVLSSPPDSKPYVGYYTFANLTFYEIKKEKGGVLVMQQFGPHIESLIPERYRTIKLCYLEERVFQIVFEKEYPCVLKFSTASVSLEAQDGQLFNFFPFNRKGLSPGFDAPGLNTYNILRISQKPRF</sequence>
<dbReference type="Pfam" id="PF00144">
    <property type="entry name" value="Beta-lactamase"/>
    <property type="match status" value="1"/>
</dbReference>
<dbReference type="STRING" id="137246.A0A401RIN1"/>
<dbReference type="AlphaFoldDB" id="A0A401RIN1"/>
<organism evidence="4 5">
    <name type="scientific">Chiloscyllium punctatum</name>
    <name type="common">Brownbanded bambooshark</name>
    <name type="synonym">Hemiscyllium punctatum</name>
    <dbReference type="NCBI Taxonomy" id="137246"/>
    <lineage>
        <taxon>Eukaryota</taxon>
        <taxon>Metazoa</taxon>
        <taxon>Chordata</taxon>
        <taxon>Craniata</taxon>
        <taxon>Vertebrata</taxon>
        <taxon>Chondrichthyes</taxon>
        <taxon>Elasmobranchii</taxon>
        <taxon>Galeomorphii</taxon>
        <taxon>Galeoidea</taxon>
        <taxon>Orectolobiformes</taxon>
        <taxon>Hemiscylliidae</taxon>
        <taxon>Chiloscyllium</taxon>
    </lineage>
</organism>
<dbReference type="InterPro" id="IPR001466">
    <property type="entry name" value="Beta-lactam-related"/>
</dbReference>
<evidence type="ECO:0000259" key="3">
    <source>
        <dbReference type="Pfam" id="PF00144"/>
    </source>
</evidence>
<feature type="transmembrane region" description="Helical" evidence="2">
    <location>
        <begin position="27"/>
        <end position="48"/>
    </location>
</feature>
<dbReference type="PANTHER" id="PTHR22935">
    <property type="entry name" value="PENICILLIN-BINDING PROTEIN"/>
    <property type="match status" value="1"/>
</dbReference>
<evidence type="ECO:0000313" key="5">
    <source>
        <dbReference type="Proteomes" id="UP000287033"/>
    </source>
</evidence>
<accession>A0A401RIN1</accession>
<keyword evidence="5" id="KW-1185">Reference proteome</keyword>
<evidence type="ECO:0000256" key="2">
    <source>
        <dbReference type="SAM" id="Phobius"/>
    </source>
</evidence>
<evidence type="ECO:0000313" key="4">
    <source>
        <dbReference type="EMBL" id="GCC17989.1"/>
    </source>
</evidence>
<keyword evidence="2" id="KW-0812">Transmembrane</keyword>
<dbReference type="Gene3D" id="3.40.710.10">
    <property type="entry name" value="DD-peptidase/beta-lactamase superfamily"/>
    <property type="match status" value="1"/>
</dbReference>
<dbReference type="Proteomes" id="UP000287033">
    <property type="component" value="Unassembled WGS sequence"/>
</dbReference>
<gene>
    <name evidence="4" type="ORF">chiPu_0017757</name>
</gene>
<dbReference type="EMBL" id="BEZZ01001366">
    <property type="protein sequence ID" value="GCC17989.1"/>
    <property type="molecule type" value="Genomic_DNA"/>
</dbReference>
<dbReference type="OrthoDB" id="5946976at2759"/>
<protein>
    <recommendedName>
        <fullName evidence="3">Beta-lactamase-related domain-containing protein</fullName>
    </recommendedName>
</protein>
<name>A0A401RIN1_CHIPU</name>
<comment type="similarity">
    <text evidence="1">Belongs to the beta-lactamase family.</text>
</comment>
<dbReference type="SUPFAM" id="SSF56601">
    <property type="entry name" value="beta-lactamase/transpeptidase-like"/>
    <property type="match status" value="1"/>
</dbReference>
<dbReference type="PANTHER" id="PTHR22935:SF95">
    <property type="entry name" value="BETA-LACTAMASE-LIKE 1-RELATED"/>
    <property type="match status" value="1"/>
</dbReference>
<dbReference type="InterPro" id="IPR012338">
    <property type="entry name" value="Beta-lactam/transpept-like"/>
</dbReference>
<dbReference type="OMA" id="NDTILWT"/>
<keyword evidence="2" id="KW-1133">Transmembrane helix</keyword>
<proteinExistence type="inferred from homology"/>
<comment type="caution">
    <text evidence="4">The sequence shown here is derived from an EMBL/GenBank/DDBJ whole genome shotgun (WGS) entry which is preliminary data.</text>
</comment>